<dbReference type="GO" id="GO:0034204">
    <property type="term" value="P:lipid translocation"/>
    <property type="evidence" value="ECO:0007669"/>
    <property type="project" value="TreeGrafter"/>
</dbReference>
<feature type="transmembrane region" description="Helical" evidence="8">
    <location>
        <begin position="108"/>
        <end position="126"/>
    </location>
</feature>
<keyword evidence="5" id="KW-0573">Peptidoglycan synthesis</keyword>
<evidence type="ECO:0000256" key="5">
    <source>
        <dbReference type="ARBA" id="ARBA00022984"/>
    </source>
</evidence>
<dbReference type="PANTHER" id="PTHR47019:SF1">
    <property type="entry name" value="LIPID II FLIPPASE MURJ"/>
    <property type="match status" value="1"/>
</dbReference>
<feature type="transmembrane region" description="Helical" evidence="8">
    <location>
        <begin position="194"/>
        <end position="216"/>
    </location>
</feature>
<keyword evidence="3 8" id="KW-0812">Transmembrane</keyword>
<dbReference type="GO" id="GO:0005886">
    <property type="term" value="C:plasma membrane"/>
    <property type="evidence" value="ECO:0007669"/>
    <property type="project" value="UniProtKB-SubCell"/>
</dbReference>
<dbReference type="PANTHER" id="PTHR47019">
    <property type="entry name" value="LIPID II FLIPPASE MURJ"/>
    <property type="match status" value="1"/>
</dbReference>
<keyword evidence="2" id="KW-1003">Cell membrane</keyword>
<dbReference type="GO" id="GO:0009252">
    <property type="term" value="P:peptidoglycan biosynthetic process"/>
    <property type="evidence" value="ECO:0007669"/>
    <property type="project" value="UniProtKB-KW"/>
</dbReference>
<comment type="caution">
    <text evidence="9">The sequence shown here is derived from an EMBL/GenBank/DDBJ whole genome shotgun (WGS) entry which is preliminary data.</text>
</comment>
<evidence type="ECO:0000256" key="7">
    <source>
        <dbReference type="ARBA" id="ARBA00023136"/>
    </source>
</evidence>
<evidence type="ECO:0000256" key="6">
    <source>
        <dbReference type="ARBA" id="ARBA00022989"/>
    </source>
</evidence>
<evidence type="ECO:0000256" key="4">
    <source>
        <dbReference type="ARBA" id="ARBA00022960"/>
    </source>
</evidence>
<feature type="transmembrane region" description="Helical" evidence="8">
    <location>
        <begin position="68"/>
        <end position="88"/>
    </location>
</feature>
<feature type="transmembrane region" description="Helical" evidence="8">
    <location>
        <begin position="162"/>
        <end position="182"/>
    </location>
</feature>
<dbReference type="InterPro" id="IPR051050">
    <property type="entry name" value="Lipid_II_flippase_MurJ/MviN"/>
</dbReference>
<dbReference type="Pfam" id="PF03023">
    <property type="entry name" value="MurJ"/>
    <property type="match status" value="1"/>
</dbReference>
<proteinExistence type="predicted"/>
<keyword evidence="7 8" id="KW-0472">Membrane</keyword>
<keyword evidence="10" id="KW-1185">Reference proteome</keyword>
<evidence type="ECO:0000256" key="8">
    <source>
        <dbReference type="SAM" id="Phobius"/>
    </source>
</evidence>
<dbReference type="Proteomes" id="UP000677918">
    <property type="component" value="Unassembled WGS sequence"/>
</dbReference>
<feature type="transmembrane region" description="Helical" evidence="8">
    <location>
        <begin position="138"/>
        <end position="156"/>
    </location>
</feature>
<organism evidence="9 10">
    <name type="scientific">Xylanibacillus composti</name>
    <dbReference type="NCBI Taxonomy" id="1572762"/>
    <lineage>
        <taxon>Bacteria</taxon>
        <taxon>Bacillati</taxon>
        <taxon>Bacillota</taxon>
        <taxon>Bacilli</taxon>
        <taxon>Bacillales</taxon>
        <taxon>Paenibacillaceae</taxon>
        <taxon>Xylanibacillus</taxon>
    </lineage>
</organism>
<keyword evidence="4" id="KW-0133">Cell shape</keyword>
<dbReference type="AlphaFoldDB" id="A0A8J4M3V4"/>
<feature type="transmembrane region" description="Helical" evidence="8">
    <location>
        <begin position="20"/>
        <end position="45"/>
    </location>
</feature>
<feature type="transmembrane region" description="Helical" evidence="8">
    <location>
        <begin position="236"/>
        <end position="259"/>
    </location>
</feature>
<gene>
    <name evidence="9" type="ORF">XYCOK13_40740</name>
</gene>
<comment type="subcellular location">
    <subcellularLocation>
        <location evidence="1">Cell membrane</location>
        <topology evidence="1">Multi-pass membrane protein</topology>
    </subcellularLocation>
</comment>
<dbReference type="GO" id="GO:0015648">
    <property type="term" value="F:lipid-linked peptidoglycan transporter activity"/>
    <property type="evidence" value="ECO:0007669"/>
    <property type="project" value="TreeGrafter"/>
</dbReference>
<sequence length="271" mass="30513">MINTYLDRFFATGMEGGSVAAIVYSGKVITLMHSIIIISIANVIFPKLSELKNDTVEQLNTFLISSKLLTFISLPLTFIVLLFSNEIISTLFERGLFDSSAVRLTGEVLKWYALGFLGYAIIEKFTRYAYANHKSWQAVIVGIVIISSNIILNVMLSKNMGPNGIALATSLSFFIGVLFYFTFLIKENEESKKLIFASLVTFLRVIIATVLSYLIVRNYIASNYSFAIDLSIFEKLISLSFVTAKSISVFIFLIILLEIRSLIKWIRRKTT</sequence>
<keyword evidence="6 8" id="KW-1133">Transmembrane helix</keyword>
<accession>A0A8J4M3V4</accession>
<dbReference type="EMBL" id="BOVK01000075">
    <property type="protein sequence ID" value="GIQ71250.1"/>
    <property type="molecule type" value="Genomic_DNA"/>
</dbReference>
<name>A0A8J4M3V4_9BACL</name>
<evidence type="ECO:0000313" key="9">
    <source>
        <dbReference type="EMBL" id="GIQ71250.1"/>
    </source>
</evidence>
<dbReference type="InterPro" id="IPR004268">
    <property type="entry name" value="MurJ"/>
</dbReference>
<evidence type="ECO:0000256" key="2">
    <source>
        <dbReference type="ARBA" id="ARBA00022475"/>
    </source>
</evidence>
<dbReference type="PRINTS" id="PR01806">
    <property type="entry name" value="VIRFACTRMVIN"/>
</dbReference>
<evidence type="ECO:0000256" key="3">
    <source>
        <dbReference type="ARBA" id="ARBA00022692"/>
    </source>
</evidence>
<evidence type="ECO:0000313" key="10">
    <source>
        <dbReference type="Proteomes" id="UP000677918"/>
    </source>
</evidence>
<evidence type="ECO:0000256" key="1">
    <source>
        <dbReference type="ARBA" id="ARBA00004651"/>
    </source>
</evidence>
<reference evidence="9" key="1">
    <citation type="submission" date="2021-04" db="EMBL/GenBank/DDBJ databases">
        <title>Draft genome sequence of Xylanibacillus composti strain K13.</title>
        <authorList>
            <person name="Uke A."/>
            <person name="Chhe C."/>
            <person name="Baramee S."/>
            <person name="Kosugi A."/>
        </authorList>
    </citation>
    <scope>NUCLEOTIDE SEQUENCE</scope>
    <source>
        <strain evidence="9">K13</strain>
    </source>
</reference>
<dbReference type="GO" id="GO:0008360">
    <property type="term" value="P:regulation of cell shape"/>
    <property type="evidence" value="ECO:0007669"/>
    <property type="project" value="UniProtKB-KW"/>
</dbReference>
<protein>
    <submittedName>
        <fullName evidence="9">Uncharacterized protein</fullName>
    </submittedName>
</protein>